<name>A0A927E7J0_9HYPH</name>
<evidence type="ECO:0000256" key="1">
    <source>
        <dbReference type="ARBA" id="ARBA00001946"/>
    </source>
</evidence>
<keyword evidence="4" id="KW-0460">Magnesium</keyword>
<comment type="caution">
    <text evidence="6">The sequence shown here is derived from an EMBL/GenBank/DDBJ whole genome shotgun (WGS) entry which is preliminary data.</text>
</comment>
<evidence type="ECO:0000313" key="6">
    <source>
        <dbReference type="EMBL" id="MBD3845657.1"/>
    </source>
</evidence>
<gene>
    <name evidence="6" type="ORF">IED13_08105</name>
</gene>
<dbReference type="InterPro" id="IPR036412">
    <property type="entry name" value="HAD-like_sf"/>
</dbReference>
<dbReference type="InterPro" id="IPR023198">
    <property type="entry name" value="PGP-like_dom2"/>
</dbReference>
<evidence type="ECO:0000256" key="2">
    <source>
        <dbReference type="ARBA" id="ARBA00006171"/>
    </source>
</evidence>
<dbReference type="Gene3D" id="3.40.50.1000">
    <property type="entry name" value="HAD superfamily/HAD-like"/>
    <property type="match status" value="1"/>
</dbReference>
<keyword evidence="3" id="KW-0479">Metal-binding</keyword>
<dbReference type="InterPro" id="IPR051600">
    <property type="entry name" value="Beta-PGM-like"/>
</dbReference>
<evidence type="ECO:0000313" key="7">
    <source>
        <dbReference type="Proteomes" id="UP000619295"/>
    </source>
</evidence>
<dbReference type="RefSeq" id="WP_191123875.1">
    <property type="nucleotide sequence ID" value="NZ_JACXWY010000004.1"/>
</dbReference>
<evidence type="ECO:0000256" key="5">
    <source>
        <dbReference type="ARBA" id="ARBA00023277"/>
    </source>
</evidence>
<comment type="cofactor">
    <cofactor evidence="1">
        <name>Mg(2+)</name>
        <dbReference type="ChEBI" id="CHEBI:18420"/>
    </cofactor>
</comment>
<keyword evidence="7" id="KW-1185">Reference proteome</keyword>
<dbReference type="Pfam" id="PF00702">
    <property type="entry name" value="Hydrolase"/>
    <property type="match status" value="1"/>
</dbReference>
<accession>A0A927E7J0</accession>
<dbReference type="SFLD" id="SFLDS00003">
    <property type="entry name" value="Haloacid_Dehalogenase"/>
    <property type="match status" value="1"/>
</dbReference>
<sequence>MTPSDKPARALIFDMDGTVVDNMRYHEAAWGRLLTEHGLPFDADSFFKKTAGMASAEILAPLFPDADAARIDALGHDKEIYYREDYAPHVAPMAGLLALMARADAAKVPMALATAAPPGNVDLVLDKLKLRERFVTVVSPSQGFPGKPNPDLFLEAARRMGVPAADCLVFEDAPNGVEAARRAGMRAVALLTMLDAEAFAAYDNLIASARDFTALDGLPALRFA</sequence>
<proteinExistence type="inferred from homology"/>
<dbReference type="PANTHER" id="PTHR46193:SF18">
    <property type="entry name" value="HEXITOL PHOSPHATASE B"/>
    <property type="match status" value="1"/>
</dbReference>
<comment type="similarity">
    <text evidence="2">Belongs to the HAD-like hydrolase superfamily. CbbY/CbbZ/Gph/YieH family.</text>
</comment>
<dbReference type="SUPFAM" id="SSF56784">
    <property type="entry name" value="HAD-like"/>
    <property type="match status" value="1"/>
</dbReference>
<dbReference type="SFLD" id="SFLDG01135">
    <property type="entry name" value="C1.5.6:_HAD__Beta-PGM__Phospha"/>
    <property type="match status" value="1"/>
</dbReference>
<dbReference type="CDD" id="cd07505">
    <property type="entry name" value="HAD_BPGM-like"/>
    <property type="match status" value="1"/>
</dbReference>
<dbReference type="GO" id="GO:0046872">
    <property type="term" value="F:metal ion binding"/>
    <property type="evidence" value="ECO:0007669"/>
    <property type="project" value="UniProtKB-KW"/>
</dbReference>
<dbReference type="Gene3D" id="1.10.150.240">
    <property type="entry name" value="Putative phosphatase, domain 2"/>
    <property type="match status" value="1"/>
</dbReference>
<dbReference type="InterPro" id="IPR023214">
    <property type="entry name" value="HAD_sf"/>
</dbReference>
<dbReference type="Proteomes" id="UP000619295">
    <property type="component" value="Unassembled WGS sequence"/>
</dbReference>
<dbReference type="EMBL" id="JACXWY010000004">
    <property type="protein sequence ID" value="MBD3845657.1"/>
    <property type="molecule type" value="Genomic_DNA"/>
</dbReference>
<dbReference type="SFLD" id="SFLDG01129">
    <property type="entry name" value="C1.5:_HAD__Beta-PGM__Phosphata"/>
    <property type="match status" value="1"/>
</dbReference>
<evidence type="ECO:0000256" key="4">
    <source>
        <dbReference type="ARBA" id="ARBA00022842"/>
    </source>
</evidence>
<reference evidence="6" key="1">
    <citation type="submission" date="2020-09" db="EMBL/GenBank/DDBJ databases">
        <title>Bosea spartocytisi sp. nov. a root nodule endophyte of Spartocytisus supranubius in the high mountain ecosystem fo the Teide National Park (Canary Islands, Spain).</title>
        <authorList>
            <person name="Pulido-Suarez L."/>
            <person name="Peix A."/>
            <person name="Igual J.M."/>
            <person name="Socas-Perez N."/>
            <person name="Velazquez E."/>
            <person name="Flores-Felix J.D."/>
            <person name="Leon-Barrios M."/>
        </authorList>
    </citation>
    <scope>NUCLEOTIDE SEQUENCE</scope>
    <source>
        <strain evidence="6">SSUT16</strain>
    </source>
</reference>
<keyword evidence="5" id="KW-0119">Carbohydrate metabolism</keyword>
<evidence type="ECO:0000256" key="3">
    <source>
        <dbReference type="ARBA" id="ARBA00022723"/>
    </source>
</evidence>
<protein>
    <submittedName>
        <fullName evidence="6">HAD family phosphatase</fullName>
    </submittedName>
</protein>
<dbReference type="PANTHER" id="PTHR46193">
    <property type="entry name" value="6-PHOSPHOGLUCONATE PHOSPHATASE"/>
    <property type="match status" value="1"/>
</dbReference>
<organism evidence="6 7">
    <name type="scientific">Bosea spartocytisi</name>
    <dbReference type="NCBI Taxonomy" id="2773451"/>
    <lineage>
        <taxon>Bacteria</taxon>
        <taxon>Pseudomonadati</taxon>
        <taxon>Pseudomonadota</taxon>
        <taxon>Alphaproteobacteria</taxon>
        <taxon>Hyphomicrobiales</taxon>
        <taxon>Boseaceae</taxon>
        <taxon>Bosea</taxon>
    </lineage>
</organism>
<dbReference type="InterPro" id="IPR006439">
    <property type="entry name" value="HAD-SF_hydro_IA"/>
</dbReference>
<dbReference type="NCBIfam" id="TIGR01509">
    <property type="entry name" value="HAD-SF-IA-v3"/>
    <property type="match status" value="1"/>
</dbReference>
<dbReference type="AlphaFoldDB" id="A0A927E7J0"/>
<dbReference type="GO" id="GO:0003824">
    <property type="term" value="F:catalytic activity"/>
    <property type="evidence" value="ECO:0007669"/>
    <property type="project" value="UniProtKB-ARBA"/>
</dbReference>